<protein>
    <submittedName>
        <fullName evidence="1">Uncharacterized protein</fullName>
    </submittedName>
</protein>
<dbReference type="EMBL" id="KL363222">
    <property type="protein sequence ID" value="KFD52924.1"/>
    <property type="molecule type" value="Genomic_DNA"/>
</dbReference>
<gene>
    <name evidence="1" type="ORF">M513_06234</name>
</gene>
<name>A0A085M6S8_9BILA</name>
<evidence type="ECO:0000313" key="1">
    <source>
        <dbReference type="EMBL" id="KFD52924.1"/>
    </source>
</evidence>
<dbReference type="AlphaFoldDB" id="A0A085M6S8"/>
<keyword evidence="2" id="KW-1185">Reference proteome</keyword>
<feature type="non-terminal residue" evidence="1">
    <location>
        <position position="1"/>
    </location>
</feature>
<evidence type="ECO:0000313" key="2">
    <source>
        <dbReference type="Proteomes" id="UP000030764"/>
    </source>
</evidence>
<proteinExistence type="predicted"/>
<accession>A0A085M6S8</accession>
<sequence length="77" mass="8481">TQQTGQSRELKINYGSCSVPYTADDGTRAVPKRTPFKSGVKSSRLAEKLQWLRQQTSQLLALTLSPVPSSYPAIKTI</sequence>
<reference evidence="1 2" key="1">
    <citation type="journal article" date="2014" name="Nat. Genet.">
        <title>Genome and transcriptome of the porcine whipworm Trichuris suis.</title>
        <authorList>
            <person name="Jex A.R."/>
            <person name="Nejsum P."/>
            <person name="Schwarz E.M."/>
            <person name="Hu L."/>
            <person name="Young N.D."/>
            <person name="Hall R.S."/>
            <person name="Korhonen P.K."/>
            <person name="Liao S."/>
            <person name="Thamsborg S."/>
            <person name="Xia J."/>
            <person name="Xu P."/>
            <person name="Wang S."/>
            <person name="Scheerlinck J.P."/>
            <person name="Hofmann A."/>
            <person name="Sternberg P.W."/>
            <person name="Wang J."/>
            <person name="Gasser R.B."/>
        </authorList>
    </citation>
    <scope>NUCLEOTIDE SEQUENCE [LARGE SCALE GENOMIC DNA]</scope>
    <source>
        <strain evidence="1">DCEP-RM93M</strain>
    </source>
</reference>
<dbReference type="Proteomes" id="UP000030764">
    <property type="component" value="Unassembled WGS sequence"/>
</dbReference>
<organism evidence="1 2">
    <name type="scientific">Trichuris suis</name>
    <name type="common">pig whipworm</name>
    <dbReference type="NCBI Taxonomy" id="68888"/>
    <lineage>
        <taxon>Eukaryota</taxon>
        <taxon>Metazoa</taxon>
        <taxon>Ecdysozoa</taxon>
        <taxon>Nematoda</taxon>
        <taxon>Enoplea</taxon>
        <taxon>Dorylaimia</taxon>
        <taxon>Trichinellida</taxon>
        <taxon>Trichuridae</taxon>
        <taxon>Trichuris</taxon>
    </lineage>
</organism>